<dbReference type="InterPro" id="IPR058240">
    <property type="entry name" value="rSAM_sf"/>
</dbReference>
<dbReference type="InterPro" id="IPR029063">
    <property type="entry name" value="SAM-dependent_MTases_sf"/>
</dbReference>
<protein>
    <submittedName>
        <fullName evidence="7">DUF5714 domain-containing protein</fullName>
    </submittedName>
</protein>
<dbReference type="InterPro" id="IPR007197">
    <property type="entry name" value="rSAM"/>
</dbReference>
<evidence type="ECO:0000313" key="7">
    <source>
        <dbReference type="EMBL" id="MDG4475568.1"/>
    </source>
</evidence>
<dbReference type="SFLD" id="SFLDG01386">
    <property type="entry name" value="main_SPASM_domain-containing"/>
    <property type="match status" value="1"/>
</dbReference>
<evidence type="ECO:0000259" key="6">
    <source>
        <dbReference type="PROSITE" id="PS51918"/>
    </source>
</evidence>
<dbReference type="GO" id="GO:0046872">
    <property type="term" value="F:metal ion binding"/>
    <property type="evidence" value="ECO:0007669"/>
    <property type="project" value="UniProtKB-KW"/>
</dbReference>
<comment type="caution">
    <text evidence="7">The sequence shown here is derived from an EMBL/GenBank/DDBJ whole genome shotgun (WGS) entry which is preliminary data.</text>
</comment>
<reference evidence="7" key="1">
    <citation type="journal article" date="2022" name="bioRxiv">
        <title>Thiovibrio frasassiensisgen. nov., sp. nov., an autotrophic, elemental sulfur disproportionating bacterium isolated from sulfidic karst sediment, and proposal of Thiovibrionaceae fam. nov.</title>
        <authorList>
            <person name="Aronson H."/>
            <person name="Thomas C."/>
            <person name="Bhattacharyya M."/>
            <person name="Eckstein S."/>
            <person name="Jensen S."/>
            <person name="Barco R."/>
            <person name="Macalady J."/>
            <person name="Amend J."/>
        </authorList>
    </citation>
    <scope>NUCLEOTIDE SEQUENCE</scope>
    <source>
        <strain evidence="7">RS19-109</strain>
    </source>
</reference>
<dbReference type="Pfam" id="PF13847">
    <property type="entry name" value="Methyltransf_31"/>
    <property type="match status" value="1"/>
</dbReference>
<dbReference type="Gene3D" id="3.40.50.150">
    <property type="entry name" value="Vaccinia Virus protein VP39"/>
    <property type="match status" value="1"/>
</dbReference>
<dbReference type="Pfam" id="PF18978">
    <property type="entry name" value="DUF5714"/>
    <property type="match status" value="1"/>
</dbReference>
<evidence type="ECO:0000313" key="8">
    <source>
        <dbReference type="Proteomes" id="UP001154240"/>
    </source>
</evidence>
<dbReference type="InterPro" id="IPR025714">
    <property type="entry name" value="Methyltranfer_dom"/>
</dbReference>
<dbReference type="PANTHER" id="PTHR11228">
    <property type="entry name" value="RADICAL SAM DOMAIN PROTEIN"/>
    <property type="match status" value="1"/>
</dbReference>
<keyword evidence="3" id="KW-0479">Metal-binding</keyword>
<evidence type="ECO:0000256" key="5">
    <source>
        <dbReference type="ARBA" id="ARBA00023014"/>
    </source>
</evidence>
<reference evidence="7" key="2">
    <citation type="submission" date="2022-10" db="EMBL/GenBank/DDBJ databases">
        <authorList>
            <person name="Aronson H.S."/>
        </authorList>
    </citation>
    <scope>NUCLEOTIDE SEQUENCE</scope>
    <source>
        <strain evidence="7">RS19-109</strain>
    </source>
</reference>
<keyword evidence="4" id="KW-0408">Iron</keyword>
<evidence type="ECO:0000256" key="2">
    <source>
        <dbReference type="ARBA" id="ARBA00022691"/>
    </source>
</evidence>
<proteinExistence type="predicted"/>
<dbReference type="InterPro" id="IPR050377">
    <property type="entry name" value="Radical_SAM_PqqE_MftC-like"/>
</dbReference>
<dbReference type="Proteomes" id="UP001154240">
    <property type="component" value="Unassembled WGS sequence"/>
</dbReference>
<evidence type="ECO:0000256" key="3">
    <source>
        <dbReference type="ARBA" id="ARBA00022723"/>
    </source>
</evidence>
<organism evidence="7 8">
    <name type="scientific">Thiovibrio frasassiensis</name>
    <dbReference type="NCBI Taxonomy" id="2984131"/>
    <lineage>
        <taxon>Bacteria</taxon>
        <taxon>Pseudomonadati</taxon>
        <taxon>Thermodesulfobacteriota</taxon>
        <taxon>Desulfobulbia</taxon>
        <taxon>Desulfobulbales</taxon>
        <taxon>Thiovibrionaceae</taxon>
        <taxon>Thiovibrio</taxon>
    </lineage>
</organism>
<dbReference type="PROSITE" id="PS51918">
    <property type="entry name" value="RADICAL_SAM"/>
    <property type="match status" value="1"/>
</dbReference>
<dbReference type="RefSeq" id="WP_307632541.1">
    <property type="nucleotide sequence ID" value="NZ_JAPHEH010000001.1"/>
</dbReference>
<dbReference type="CDD" id="cd01335">
    <property type="entry name" value="Radical_SAM"/>
    <property type="match status" value="1"/>
</dbReference>
<dbReference type="InterPro" id="IPR013785">
    <property type="entry name" value="Aldolase_TIM"/>
</dbReference>
<gene>
    <name evidence="7" type="ORF">OLX77_05260</name>
</gene>
<accession>A0A9X4RLW0</accession>
<dbReference type="SUPFAM" id="SSF53335">
    <property type="entry name" value="S-adenosyl-L-methionine-dependent methyltransferases"/>
    <property type="match status" value="1"/>
</dbReference>
<dbReference type="EMBL" id="JAPHEH010000001">
    <property type="protein sequence ID" value="MDG4475568.1"/>
    <property type="molecule type" value="Genomic_DNA"/>
</dbReference>
<keyword evidence="8" id="KW-1185">Reference proteome</keyword>
<comment type="cofactor">
    <cofactor evidence="1">
        <name>[4Fe-4S] cluster</name>
        <dbReference type="ChEBI" id="CHEBI:49883"/>
    </cofactor>
</comment>
<keyword evidence="5" id="KW-0411">Iron-sulfur</keyword>
<dbReference type="InterPro" id="IPR043768">
    <property type="entry name" value="DUF5714"/>
</dbReference>
<sequence length="1046" mass="113707">MFEEWQRLEQDGIPVYVQPEKPDWFVPDHLADCLLQELQQGGNYGADNESSEKDLSLRRLTRQRLVSQLGDGAVAPYPGRYPLLALNSLKECWFHLTDRCNLACRHCLFGASPAQAATLTPEALAQGIGEARDLGCTLFYFTGGEPFVYQGFVPMVAEVLAEPEVHVVVLSNGLLIREHLGALISLPRERFHLQLSMDGLAEQHDALRGKGTFAGLLENLELLKEAGFPVTLSVAVNRSNVGELAELVAFAADRGIDNIHLLWHFVRGKGSLEQFVSPAQILPELIRAQEMAEKCGVRIDNVETLRSQVFSTPSTRHDLSNTAWESLAVGPDGMIYPSPALVGMADLACGALADGLETVWRQSPVLEKIRKASLLASERYLANPLRFLVGGGDLDHSYLAGVALVGHDPYVELYNTLALWLISRQARQYPVRTQGEILLRMGEVRYDCPDGGQEVALTHCNCVLSLSDDQGHAMVREFYGRAAITANEEIVNPFAPDQALANFIPADSRKKSYGCGSPVKDAEPQPGEVLVDLGSGSGVECFMAAAKVGPSGRVIGIDMTEEMLHLAGVAKATVASRLGYDNVEFKKGFLEDIPLPDTTADVVISNCVINLSPDKRQTLHEIFRILKPGGRLVVSDIVTDEPIPVAIKNNEQFRGECLGGALRQEDLLAMLRGAGFAGVSLIKRFPYRVEGETRFYSLTFRAYRPEEERKVEVIYRGPFAAVWTESGALLLKGERTQVALSEAESLAESLFVLDGQGAVTNLAQENSCCAPSSEGPLRQSGSCCDTGQKEAPSKIIALPSLRQPVGGRHHSGCMACGKEIGYLAHEREVACHYCGGVKRTNAVCVEGHYICDGCHQQDGLSAIRLLCAETKEQDMLLLLDTIRRHPAIPLHGPEHHAMVPGIILATYRNLGGQISREDILTGIERGSKVPGGVCGFWGNCGAAAGVGIAFSVLLAATPLTPKPRQQVQEITSRVLGEIALTQGARCCQRETVTALREAALLSRHLLPISLLAEADFFCKQFSTNRECIAGQCSLWPKAVLQVGGRQ</sequence>
<dbReference type="SUPFAM" id="SSF102114">
    <property type="entry name" value="Radical SAM enzymes"/>
    <property type="match status" value="1"/>
</dbReference>
<dbReference type="AlphaFoldDB" id="A0A9X4RLW0"/>
<dbReference type="SFLD" id="SFLDS00029">
    <property type="entry name" value="Radical_SAM"/>
    <property type="match status" value="1"/>
</dbReference>
<evidence type="ECO:0000256" key="4">
    <source>
        <dbReference type="ARBA" id="ARBA00023004"/>
    </source>
</evidence>
<dbReference type="SMART" id="SM00729">
    <property type="entry name" value="Elp3"/>
    <property type="match status" value="1"/>
</dbReference>
<evidence type="ECO:0000256" key="1">
    <source>
        <dbReference type="ARBA" id="ARBA00001966"/>
    </source>
</evidence>
<dbReference type="CDD" id="cd02440">
    <property type="entry name" value="AdoMet_MTases"/>
    <property type="match status" value="1"/>
</dbReference>
<name>A0A9X4RLW0_9BACT</name>
<dbReference type="Gene3D" id="3.20.20.70">
    <property type="entry name" value="Aldolase class I"/>
    <property type="match status" value="1"/>
</dbReference>
<dbReference type="GO" id="GO:0051536">
    <property type="term" value="F:iron-sulfur cluster binding"/>
    <property type="evidence" value="ECO:0007669"/>
    <property type="project" value="UniProtKB-KW"/>
</dbReference>
<dbReference type="InterPro" id="IPR006638">
    <property type="entry name" value="Elp3/MiaA/NifB-like_rSAM"/>
</dbReference>
<dbReference type="SFLD" id="SFLDG01067">
    <property type="entry name" value="SPASM/twitch_domain_containing"/>
    <property type="match status" value="1"/>
</dbReference>
<feature type="domain" description="Radical SAM core" evidence="6">
    <location>
        <begin position="79"/>
        <end position="298"/>
    </location>
</feature>
<dbReference type="Pfam" id="PF04055">
    <property type="entry name" value="Radical_SAM"/>
    <property type="match status" value="1"/>
</dbReference>
<dbReference type="PANTHER" id="PTHR11228:SF7">
    <property type="entry name" value="PQQA PEPTIDE CYCLASE"/>
    <property type="match status" value="1"/>
</dbReference>
<keyword evidence="2" id="KW-0949">S-adenosyl-L-methionine</keyword>
<dbReference type="GO" id="GO:0003824">
    <property type="term" value="F:catalytic activity"/>
    <property type="evidence" value="ECO:0007669"/>
    <property type="project" value="InterPro"/>
</dbReference>